<dbReference type="InterPro" id="IPR036736">
    <property type="entry name" value="ACP-like_sf"/>
</dbReference>
<dbReference type="Proteomes" id="UP001548590">
    <property type="component" value="Unassembled WGS sequence"/>
</dbReference>
<dbReference type="PANTHER" id="PTHR45527:SF1">
    <property type="entry name" value="FATTY ACID SYNTHASE"/>
    <property type="match status" value="1"/>
</dbReference>
<dbReference type="PROSITE" id="PS50075">
    <property type="entry name" value="CARRIER"/>
    <property type="match status" value="1"/>
</dbReference>
<feature type="domain" description="Carrier" evidence="1">
    <location>
        <begin position="504"/>
        <end position="579"/>
    </location>
</feature>
<dbReference type="InterPro" id="IPR029058">
    <property type="entry name" value="AB_hydrolase_fold"/>
</dbReference>
<dbReference type="SUPFAM" id="SSF52777">
    <property type="entry name" value="CoA-dependent acyltransferases"/>
    <property type="match status" value="2"/>
</dbReference>
<dbReference type="Gene3D" id="3.30.559.10">
    <property type="entry name" value="Chloramphenicol acetyltransferase-like domain"/>
    <property type="match status" value="1"/>
</dbReference>
<dbReference type="Gene3D" id="3.40.50.1820">
    <property type="entry name" value="alpha/beta hydrolase"/>
    <property type="match status" value="1"/>
</dbReference>
<dbReference type="InterPro" id="IPR020845">
    <property type="entry name" value="AMP-binding_CS"/>
</dbReference>
<dbReference type="NCBIfam" id="TIGR01733">
    <property type="entry name" value="AA-adenyl-dom"/>
    <property type="match status" value="1"/>
</dbReference>
<dbReference type="InterPro" id="IPR023213">
    <property type="entry name" value="CAT-like_dom_sf"/>
</dbReference>
<evidence type="ECO:0000259" key="1">
    <source>
        <dbReference type="PROSITE" id="PS50075"/>
    </source>
</evidence>
<dbReference type="InterPro" id="IPR045851">
    <property type="entry name" value="AMP-bd_C_sf"/>
</dbReference>
<accession>A0ABV2CUP6</accession>
<comment type="caution">
    <text evidence="2">The sequence shown here is derived from an EMBL/GenBank/DDBJ whole genome shotgun (WGS) entry which is preliminary data.</text>
</comment>
<name>A0ABV2CUP6_9RHOO</name>
<dbReference type="PROSITE" id="PS00455">
    <property type="entry name" value="AMP_BINDING"/>
    <property type="match status" value="1"/>
</dbReference>
<dbReference type="InterPro" id="IPR042099">
    <property type="entry name" value="ANL_N_sf"/>
</dbReference>
<dbReference type="Gene3D" id="3.30.559.30">
    <property type="entry name" value="Nonribosomal peptide synthetase, condensation domain"/>
    <property type="match status" value="1"/>
</dbReference>
<keyword evidence="3" id="KW-1185">Reference proteome</keyword>
<dbReference type="Pfam" id="PF00550">
    <property type="entry name" value="PP-binding"/>
    <property type="match status" value="1"/>
</dbReference>
<dbReference type="EMBL" id="JBEWLZ010000012">
    <property type="protein sequence ID" value="MET1491498.1"/>
    <property type="molecule type" value="Genomic_DNA"/>
</dbReference>
<dbReference type="Pfam" id="PF00501">
    <property type="entry name" value="AMP-binding"/>
    <property type="match status" value="1"/>
</dbReference>
<dbReference type="Gene3D" id="3.30.300.30">
    <property type="match status" value="1"/>
</dbReference>
<protein>
    <submittedName>
        <fullName evidence="2">Amino acid adenylation domain-containing protein</fullName>
    </submittedName>
</protein>
<dbReference type="SUPFAM" id="SSF56801">
    <property type="entry name" value="Acetyl-CoA synthetase-like"/>
    <property type="match status" value="1"/>
</dbReference>
<proteinExistence type="predicted"/>
<dbReference type="PANTHER" id="PTHR45527">
    <property type="entry name" value="NONRIBOSOMAL PEPTIDE SYNTHETASE"/>
    <property type="match status" value="1"/>
</dbReference>
<organism evidence="2 3">
    <name type="scientific">Uliginosibacterium paludis</name>
    <dbReference type="NCBI Taxonomy" id="1615952"/>
    <lineage>
        <taxon>Bacteria</taxon>
        <taxon>Pseudomonadati</taxon>
        <taxon>Pseudomonadota</taxon>
        <taxon>Betaproteobacteria</taxon>
        <taxon>Rhodocyclales</taxon>
        <taxon>Zoogloeaceae</taxon>
        <taxon>Uliginosibacterium</taxon>
    </lineage>
</organism>
<evidence type="ECO:0000313" key="3">
    <source>
        <dbReference type="Proteomes" id="UP001548590"/>
    </source>
</evidence>
<dbReference type="SUPFAM" id="SSF53474">
    <property type="entry name" value="alpha/beta-Hydrolases"/>
    <property type="match status" value="1"/>
</dbReference>
<dbReference type="InterPro" id="IPR000873">
    <property type="entry name" value="AMP-dep_synth/lig_dom"/>
</dbReference>
<dbReference type="Gene3D" id="1.10.1200.10">
    <property type="entry name" value="ACP-like"/>
    <property type="match status" value="1"/>
</dbReference>
<dbReference type="RefSeq" id="WP_345927394.1">
    <property type="nucleotide sequence ID" value="NZ_JBDIVF010000004.1"/>
</dbReference>
<sequence>MHKPGTGDALGGRLADSFRRHGKRAALECGDEQLSYDELDRRASALADLLTRAGIGPGDCVALLLPRSIHLVVAELALLRLGAIHASLDLASPPARHRVMLETLRPRLVLSDGLHEAGIPEGLARMHPAATRPPRLAEAGAFSRFDTRGACVMFTSGSTGAPKAALIPREGIARLVHGKDFAILDADARWAFMSSPAFDISMLETWGPLCHGGCCVIQPRELPSIDELAAFLIERRISDAWLTSALFSTCVDLRPDAFAGLRQVLAGGERVSPHHARTLLLRYPEIRLINGYGPTENTTFTTCHSVSLADTGNPDGIPIGRPIRGTKLRIEGVGDVGELLAGGEGVALGYLNSPEQTARRFIFEGEERWYRTGDLVRRHEDGVYAYLGRADRQVKIQGHRVELDEVEAMLLRCRGVTDAAVLVLGETAETRRLVGCYVAQPDADPGPAGLRAELGGMLPPGAIPGLLMPVARMPLTLNGKVDRQTLAVLCEAGRQAPANQGVGLFHSASEALLAQGWSECLRCPVNSREADFWAHGGTSVMALQLSAWIDRQMGKHFSPVDILRNPILKEQAHRLDASPGLSRPAPRETTPAMPLSLAQQWWLDCVGDRDRPSAALRQLSLQFPASVSPDAVLEAFSTLAARHPALRMSVRRREDEGGFKAMLQDTLPPHCLQRHPALPAVPAPDGRVWQVMREACRKLDPASDGVMRVDVWPVEEGATLALWTLHRIAVDARSIDLCLAQLLAMLDGSPPPPGTRAAAWPDREQAWLDAGALPARVEALRAPLARQKFPADLVASTHARPSEVPVGPNATSSLMKTCIGLHVAPALAMLIAWAGAIEEVFGCEPVVLVMQSRRLEPELLPLVGHLVEACPMHVSTGGQSLAEAIPALRQAYAELAGPRAFDLAGMEALLGGSHAGLRAFAFEWEDWRPVFHESGGVSCVLREREEEGMTPGLTLRAGFCQDSLRLCLHAGDLVREAGLVAALENALRRKLDELAHLARLPGPAFPNRRRGLDEATLAVLNRVWRKHLGPVRGRSRGTGHFMLDGGSVDSALCMLMELRRLHCMQVDPGRFLASPDFATLTGSLVCHAPESSVVSELVGPADASRLYVMLPGKHGGILSLYRLASLIQAQLGDDAALLVLDLDALLEASEGQDTLGELIHACEERLRLYGTRRIAGMFGYSLGGLLALRLAERISDAEPPHVWLLDTCAPRLYSKSPLRRMGWICANLFHGHPQVVFERIGGRVLRRLDPVLRRLDLPVWRLPQRPRPVWEQWVNPHTLAAWGRLHKALAGGFIENHHLNVTLIVATRSQHESGVLWRRPSNGFDPHWFGGLSVRSVDLLHDAITHDSVGEAARLLASEFSRAV</sequence>
<dbReference type="InterPro" id="IPR010071">
    <property type="entry name" value="AA_adenyl_dom"/>
</dbReference>
<reference evidence="2 3" key="1">
    <citation type="submission" date="2024-07" db="EMBL/GenBank/DDBJ databases">
        <title>Uliginosibacterium paludis KCTC:42655.</title>
        <authorList>
            <person name="Kim M.K."/>
        </authorList>
    </citation>
    <scope>NUCLEOTIDE SEQUENCE [LARGE SCALE GENOMIC DNA]</scope>
    <source>
        <strain evidence="2 3">KCTC 42655</strain>
    </source>
</reference>
<dbReference type="InterPro" id="IPR009081">
    <property type="entry name" value="PP-bd_ACP"/>
</dbReference>
<evidence type="ECO:0000313" key="2">
    <source>
        <dbReference type="EMBL" id="MET1491498.1"/>
    </source>
</evidence>
<dbReference type="Gene3D" id="3.40.50.12780">
    <property type="entry name" value="N-terminal domain of ligase-like"/>
    <property type="match status" value="1"/>
</dbReference>
<dbReference type="SUPFAM" id="SSF47336">
    <property type="entry name" value="ACP-like"/>
    <property type="match status" value="1"/>
</dbReference>
<gene>
    <name evidence="2" type="ORF">ABVT11_16790</name>
</gene>